<dbReference type="EMBL" id="FXAH01000023">
    <property type="protein sequence ID" value="SMF80863.1"/>
    <property type="molecule type" value="Genomic_DNA"/>
</dbReference>
<dbReference type="OrthoDB" id="3376843at2"/>
<proteinExistence type="predicted"/>
<dbReference type="GeneID" id="95553109"/>
<sequence length="138" mass="14979">MSPEIATAARRTRKGIPNHPIEFRRELAKLACEPGVSVARLALEHGLNTNLLFKWRRAYQAGQYEPPILLPVEVAPEGRTIENVAALPVQSQSKAQPVVAGVIEICVGIARVRIEGTPDAATLRVVLRTLRAAAEAET</sequence>
<keyword evidence="2" id="KW-1185">Reference proteome</keyword>
<dbReference type="Proteomes" id="UP000192911">
    <property type="component" value="Unassembled WGS sequence"/>
</dbReference>
<dbReference type="GO" id="GO:0003677">
    <property type="term" value="F:DNA binding"/>
    <property type="evidence" value="ECO:0007669"/>
    <property type="project" value="InterPro"/>
</dbReference>
<dbReference type="RefSeq" id="WP_085230638.1">
    <property type="nucleotide sequence ID" value="NZ_BSQD01000020.1"/>
</dbReference>
<protein>
    <submittedName>
        <fullName evidence="1">Transposase</fullName>
    </submittedName>
</protein>
<dbReference type="NCBIfam" id="NF047595">
    <property type="entry name" value="IS66_ISRel24_TnpA"/>
    <property type="match status" value="1"/>
</dbReference>
<dbReference type="AlphaFoldDB" id="A0A1X7H6X5"/>
<dbReference type="InterPro" id="IPR002514">
    <property type="entry name" value="Transposase_8"/>
</dbReference>
<name>A0A1X7H6X5_TRICW</name>
<evidence type="ECO:0000313" key="2">
    <source>
        <dbReference type="Proteomes" id="UP000192911"/>
    </source>
</evidence>
<dbReference type="InterPro" id="IPR009057">
    <property type="entry name" value="Homeodomain-like_sf"/>
</dbReference>
<gene>
    <name evidence="1" type="ORF">SAMN06295900_1232</name>
</gene>
<accession>A0A1X7H6X5</accession>
<organism evidence="1 2">
    <name type="scientific">Trinickia caryophylli</name>
    <name type="common">Paraburkholderia caryophylli</name>
    <dbReference type="NCBI Taxonomy" id="28094"/>
    <lineage>
        <taxon>Bacteria</taxon>
        <taxon>Pseudomonadati</taxon>
        <taxon>Pseudomonadota</taxon>
        <taxon>Betaproteobacteria</taxon>
        <taxon>Burkholderiales</taxon>
        <taxon>Burkholderiaceae</taxon>
        <taxon>Trinickia</taxon>
    </lineage>
</organism>
<dbReference type="GO" id="GO:0004803">
    <property type="term" value="F:transposase activity"/>
    <property type="evidence" value="ECO:0007669"/>
    <property type="project" value="InterPro"/>
</dbReference>
<dbReference type="GO" id="GO:0006313">
    <property type="term" value="P:DNA transposition"/>
    <property type="evidence" value="ECO:0007669"/>
    <property type="project" value="InterPro"/>
</dbReference>
<dbReference type="STRING" id="28094.SAMN06295900_1232"/>
<dbReference type="Pfam" id="PF01527">
    <property type="entry name" value="HTH_Tnp_1"/>
    <property type="match status" value="1"/>
</dbReference>
<reference evidence="2" key="1">
    <citation type="submission" date="2017-04" db="EMBL/GenBank/DDBJ databases">
        <authorList>
            <person name="Varghese N."/>
            <person name="Submissions S."/>
        </authorList>
    </citation>
    <scope>NUCLEOTIDE SEQUENCE [LARGE SCALE GENOMIC DNA]</scope>
    <source>
        <strain evidence="2">Ballard 720</strain>
    </source>
</reference>
<evidence type="ECO:0000313" key="1">
    <source>
        <dbReference type="EMBL" id="SMF80863.1"/>
    </source>
</evidence>
<dbReference type="SUPFAM" id="SSF46689">
    <property type="entry name" value="Homeodomain-like"/>
    <property type="match status" value="1"/>
</dbReference>